<proteinExistence type="predicted"/>
<dbReference type="Pfam" id="PF03641">
    <property type="entry name" value="Lysine_decarbox"/>
    <property type="match status" value="1"/>
</dbReference>
<dbReference type="SUPFAM" id="SSF102405">
    <property type="entry name" value="MCP/YpsA-like"/>
    <property type="match status" value="1"/>
</dbReference>
<evidence type="ECO:0000256" key="3">
    <source>
        <dbReference type="ARBA" id="ARBA00031983"/>
    </source>
</evidence>
<dbReference type="EMBL" id="CP065956">
    <property type="protein sequence ID" value="QSR87177.1"/>
    <property type="molecule type" value="Genomic_DNA"/>
</dbReference>
<name>A0ABX7PW99_9BACT</name>
<gene>
    <name evidence="4" type="ORF">EM20IM_02220</name>
</gene>
<evidence type="ECO:0000313" key="4">
    <source>
        <dbReference type="EMBL" id="QSR87177.1"/>
    </source>
</evidence>
<dbReference type="InterPro" id="IPR031100">
    <property type="entry name" value="LOG_fam"/>
</dbReference>
<accession>A0ABX7PW99</accession>
<keyword evidence="5" id="KW-1185">Reference proteome</keyword>
<dbReference type="PANTHER" id="PTHR43393">
    <property type="entry name" value="CYTOKININ RIBOSIDE 5'-MONOPHOSPHATE PHOSPHORIBOHYDROLASE"/>
    <property type="match status" value="1"/>
</dbReference>
<organism evidence="4 5">
    <name type="scientific">Candidatus Methylacidiphilum infernorum</name>
    <dbReference type="NCBI Taxonomy" id="511746"/>
    <lineage>
        <taxon>Bacteria</taxon>
        <taxon>Pseudomonadati</taxon>
        <taxon>Verrucomicrobiota</taxon>
        <taxon>Methylacidiphilae</taxon>
        <taxon>Methylacidiphilales</taxon>
        <taxon>Methylacidiphilaceae</taxon>
        <taxon>Methylacidiphilum (ex Ratnadevi et al. 2023)</taxon>
    </lineage>
</organism>
<sequence length="377" mass="43265">MPKAPSPISKDSFNRSIKVAILFSQGIIDKVTEKKSFTYSTGKPEIDKKIEELLQTAGIDENYREYFEMIATVIRFASLNPPYADVRLINQSLKEIRYAQSIFQPYRSFKKVTIFGSARIPPQSPEWLLAKDFARLMVESGFMVITGGGEGIMEAAQFGAGKDKSFGLNIRLPFEQKPNEVIDGDPKLINFRYFFNRKLHFVKESHAIALFPGGFGTMDECFETLTLLQTGKANLVPFVFIDVAGGNYWHNFVDFLSNNLLKRGLISAEDFHLFLVTENLYEAKKEILSFYHNFHSYRFVGENLVIRIYRVPAEEEMKSLHDDFSDILIKPDSFYISSALPQESNEPEIAHLPRIVLSFNKRSYGRLRMLINRINLF</sequence>
<reference evidence="4 5" key="1">
    <citation type="submission" date="2020-12" db="EMBL/GenBank/DDBJ databases">
        <authorList>
            <person name="Awala S.I."/>
            <person name="Gwak J.-H."/>
            <person name="Kim S.-J."/>
            <person name="Rhee S.-K."/>
        </authorList>
    </citation>
    <scope>NUCLEOTIDE SEQUENCE [LARGE SCALE GENOMIC DNA]</scope>
    <source>
        <strain evidence="4 5">IT5</strain>
    </source>
</reference>
<dbReference type="InterPro" id="IPR052341">
    <property type="entry name" value="LOG_family_nucleotidases"/>
</dbReference>
<dbReference type="Gene3D" id="3.40.50.450">
    <property type="match status" value="1"/>
</dbReference>
<dbReference type="PANTHER" id="PTHR43393:SF2">
    <property type="entry name" value="CYTOKININ RIBOSIDE 5'-MONOPHOSPHATE PHOSPHORIBOHYDROLASE"/>
    <property type="match status" value="1"/>
</dbReference>
<evidence type="ECO:0000313" key="5">
    <source>
        <dbReference type="Proteomes" id="UP000663088"/>
    </source>
</evidence>
<protein>
    <recommendedName>
        <fullName evidence="3">AMP nucleosidase</fullName>
        <ecNumber evidence="2">3.2.2.4</ecNumber>
    </recommendedName>
    <alternativeName>
        <fullName evidence="3">AMP nucleosidase</fullName>
    </alternativeName>
</protein>
<evidence type="ECO:0000256" key="2">
    <source>
        <dbReference type="ARBA" id="ARBA00011985"/>
    </source>
</evidence>
<dbReference type="EC" id="3.2.2.4" evidence="2"/>
<evidence type="ECO:0000256" key="1">
    <source>
        <dbReference type="ARBA" id="ARBA00000274"/>
    </source>
</evidence>
<comment type="catalytic activity">
    <reaction evidence="1">
        <text>AMP + H2O = D-ribose 5-phosphate + adenine</text>
        <dbReference type="Rhea" id="RHEA:20129"/>
        <dbReference type="ChEBI" id="CHEBI:15377"/>
        <dbReference type="ChEBI" id="CHEBI:16708"/>
        <dbReference type="ChEBI" id="CHEBI:78346"/>
        <dbReference type="ChEBI" id="CHEBI:456215"/>
        <dbReference type="EC" id="3.2.2.4"/>
    </reaction>
</comment>
<dbReference type="Proteomes" id="UP000663088">
    <property type="component" value="Chromosome"/>
</dbReference>